<dbReference type="GeneID" id="63918947"/>
<proteinExistence type="predicted"/>
<name>A0A074VEN1_AURM1</name>
<dbReference type="RefSeq" id="XP_040874498.1">
    <property type="nucleotide sequence ID" value="XM_041025574.1"/>
</dbReference>
<feature type="non-terminal residue" evidence="1">
    <location>
        <position position="1"/>
    </location>
</feature>
<organism evidence="1 2">
    <name type="scientific">Aureobasidium melanogenum (strain CBS 110374)</name>
    <name type="common">Aureobasidium pullulans var. melanogenum</name>
    <dbReference type="NCBI Taxonomy" id="1043003"/>
    <lineage>
        <taxon>Eukaryota</taxon>
        <taxon>Fungi</taxon>
        <taxon>Dikarya</taxon>
        <taxon>Ascomycota</taxon>
        <taxon>Pezizomycotina</taxon>
        <taxon>Dothideomycetes</taxon>
        <taxon>Dothideomycetidae</taxon>
        <taxon>Dothideales</taxon>
        <taxon>Saccotheciaceae</taxon>
        <taxon>Aureobasidium</taxon>
    </lineage>
</organism>
<evidence type="ECO:0000313" key="2">
    <source>
        <dbReference type="Proteomes" id="UP000030672"/>
    </source>
</evidence>
<gene>
    <name evidence="1" type="ORF">M437DRAFT_70776</name>
</gene>
<dbReference type="EMBL" id="KL584925">
    <property type="protein sequence ID" value="KEQ57474.1"/>
    <property type="molecule type" value="Genomic_DNA"/>
</dbReference>
<keyword evidence="2" id="KW-1185">Reference proteome</keyword>
<evidence type="ECO:0000313" key="1">
    <source>
        <dbReference type="EMBL" id="KEQ57474.1"/>
    </source>
</evidence>
<protein>
    <submittedName>
        <fullName evidence="1">Uncharacterized protein</fullName>
    </submittedName>
</protein>
<accession>A0A074VEN1</accession>
<dbReference type="HOGENOM" id="CLU_758582_0_0_1"/>
<reference evidence="1 2" key="1">
    <citation type="journal article" date="2014" name="BMC Genomics">
        <title>Genome sequencing of four Aureobasidium pullulans varieties: biotechnological potential, stress tolerance, and description of new species.</title>
        <authorList>
            <person name="Gostin Ar C."/>
            <person name="Ohm R.A."/>
            <person name="Kogej T."/>
            <person name="Sonjak S."/>
            <person name="Turk M."/>
            <person name="Zajc J."/>
            <person name="Zalar P."/>
            <person name="Grube M."/>
            <person name="Sun H."/>
            <person name="Han J."/>
            <person name="Sharma A."/>
            <person name="Chiniquy J."/>
            <person name="Ngan C.Y."/>
            <person name="Lipzen A."/>
            <person name="Barry K."/>
            <person name="Grigoriev I.V."/>
            <person name="Gunde-Cimerman N."/>
        </authorList>
    </citation>
    <scope>NUCLEOTIDE SEQUENCE [LARGE SCALE GENOMIC DNA]</scope>
    <source>
        <strain evidence="1 2">CBS 110374</strain>
    </source>
</reference>
<dbReference type="AlphaFoldDB" id="A0A074VEN1"/>
<dbReference type="Proteomes" id="UP000030672">
    <property type="component" value="Unassembled WGS sequence"/>
</dbReference>
<sequence>DSAHILAENLGIIGATIGYIQDNFFDYEVLPAHGIAKDLFLRWTWKHQEDLIQLGAGAGTNDNTLRALCDPLHRRSPDNFARFTPEMPDEKSPAKQLLVLFEAAEDARKRALKAYSDLVVVSNYPLHQMLNFSLPNLQRPHLPLDGSFVSKFDDLSIVGHYISNAMSKTDEESATEYEQINRSIREEEHLLMNKEFEIRVVGLQSLSFNSETKFMAYQLNIAQSKLNIARLKHDRRLIVRKHVSPACDNSLGTVERFEERVCLENWRDRLRLLEPAKRISRLIVHQAEFQIHTLYKTSHVPAETLRNHTGIWRAVFDQLYHIALTRGSSSRSNHTISEMRLFFQIAAVFFAISNCSSAEAQVEEGAVGALTHAPILPLSNSQTPMTRTVEVSTSVKESNALSEIYSSDLTQRSFVKRAWKFLPIEINLGKRVARPGLAVENTTKPAAEDGSEH</sequence>